<gene>
    <name evidence="6" type="primary">ppk2</name>
    <name evidence="6" type="ORF">GWK09_04330</name>
</gene>
<dbReference type="Pfam" id="PF03976">
    <property type="entry name" value="PPK2"/>
    <property type="match status" value="1"/>
</dbReference>
<comment type="similarity">
    <text evidence="1 4">Belongs to the polyphosphate kinase 2 (PPK2) family. Class I subfamily.</text>
</comment>
<evidence type="ECO:0000256" key="1">
    <source>
        <dbReference type="ARBA" id="ARBA00009924"/>
    </source>
</evidence>
<dbReference type="PIRSF" id="PIRSF028756">
    <property type="entry name" value="PPK2_prd"/>
    <property type="match status" value="1"/>
</dbReference>
<dbReference type="InterPro" id="IPR016898">
    <property type="entry name" value="Polyphosphate_phosphotransfera"/>
</dbReference>
<organism evidence="6 7">
    <name type="scientific">Muriicola jejuensis</name>
    <dbReference type="NCBI Taxonomy" id="504488"/>
    <lineage>
        <taxon>Bacteria</taxon>
        <taxon>Pseudomonadati</taxon>
        <taxon>Bacteroidota</taxon>
        <taxon>Flavobacteriia</taxon>
        <taxon>Flavobacteriales</taxon>
        <taxon>Flavobacteriaceae</taxon>
        <taxon>Muriicola</taxon>
    </lineage>
</organism>
<keyword evidence="2 4" id="KW-0808">Transferase</keyword>
<dbReference type="GO" id="GO:0006793">
    <property type="term" value="P:phosphorus metabolic process"/>
    <property type="evidence" value="ECO:0007669"/>
    <property type="project" value="InterPro"/>
</dbReference>
<dbReference type="InterPro" id="IPR022486">
    <property type="entry name" value="PPK2_PA0141"/>
</dbReference>
<dbReference type="InterPro" id="IPR027417">
    <property type="entry name" value="P-loop_NTPase"/>
</dbReference>
<evidence type="ECO:0000256" key="3">
    <source>
        <dbReference type="ARBA" id="ARBA00022777"/>
    </source>
</evidence>
<dbReference type="EMBL" id="JAABOP010000001">
    <property type="protein sequence ID" value="NER09728.1"/>
    <property type="molecule type" value="Genomic_DNA"/>
</dbReference>
<comment type="function">
    <text evidence="4">Uses inorganic polyphosphate (polyP) as a donor to convert GDP to GTP or ADP to ATP.</text>
</comment>
<protein>
    <recommendedName>
        <fullName evidence="4">ADP/GDP-polyphosphate phosphotransferase</fullName>
        <ecNumber evidence="4">2.7.4.-</ecNumber>
    </recommendedName>
    <alternativeName>
        <fullName evidence="4">Polyphosphate kinase PPK2</fullName>
    </alternativeName>
</protein>
<dbReference type="Proteomes" id="UP000468443">
    <property type="component" value="Unassembled WGS sequence"/>
</dbReference>
<comment type="subunit">
    <text evidence="4">Homotetramer.</text>
</comment>
<evidence type="ECO:0000313" key="7">
    <source>
        <dbReference type="Proteomes" id="UP000468443"/>
    </source>
</evidence>
<dbReference type="AlphaFoldDB" id="A0A6P0UDF6"/>
<name>A0A6P0UDF6_9FLAO</name>
<evidence type="ECO:0000256" key="4">
    <source>
        <dbReference type="RuleBase" id="RU369062"/>
    </source>
</evidence>
<dbReference type="NCBIfam" id="TIGR03707">
    <property type="entry name" value="PPK2_P_aer"/>
    <property type="match status" value="1"/>
</dbReference>
<dbReference type="InterPro" id="IPR022488">
    <property type="entry name" value="PPK2-related"/>
</dbReference>
<dbReference type="PANTHER" id="PTHR34383">
    <property type="entry name" value="POLYPHOSPHATE:AMP PHOSPHOTRANSFERASE-RELATED"/>
    <property type="match status" value="1"/>
</dbReference>
<dbReference type="GO" id="GO:0008976">
    <property type="term" value="F:polyphosphate kinase activity"/>
    <property type="evidence" value="ECO:0007669"/>
    <property type="project" value="UniProtKB-UniRule"/>
</dbReference>
<dbReference type="PANTHER" id="PTHR34383:SF1">
    <property type="entry name" value="ADP-POLYPHOSPHATE PHOSPHOTRANSFERASE"/>
    <property type="match status" value="1"/>
</dbReference>
<keyword evidence="3 4" id="KW-0418">Kinase</keyword>
<evidence type="ECO:0000259" key="5">
    <source>
        <dbReference type="Pfam" id="PF03976"/>
    </source>
</evidence>
<sequence>MKKKHNNELDLSAEDLELLNTPLGIQFLLADKKTNVPKALRQVKDEFIFHKLQAEMIRLQHWVIEKNKKVVVLFEGRDAAGKGGAIRRITEHINPRHFRIVALPKPSVEEQGQWYFQRYVNQLPKPGEMVFFDRSWYNRAVVEPVNGFCTKSQYRSFMEQVNSFENMIMDSGIFLIKFYFSITKEQQALRFNDIQSNPLKRWKMTDVDRKAQELWDLYTEFKVRMFEHTNLKKSPWIIIEADRKTEARIAALQYIIDTIPYNEREKNHRGAKAE</sequence>
<evidence type="ECO:0000313" key="6">
    <source>
        <dbReference type="EMBL" id="NER09728.1"/>
    </source>
</evidence>
<dbReference type="RefSeq" id="WP_163691770.1">
    <property type="nucleotide sequence ID" value="NZ_FXTW01000001.1"/>
</dbReference>
<feature type="domain" description="Polyphosphate kinase-2-related" evidence="5">
    <location>
        <begin position="49"/>
        <end position="266"/>
    </location>
</feature>
<dbReference type="Gene3D" id="3.40.50.300">
    <property type="entry name" value="P-loop containing nucleotide triphosphate hydrolases"/>
    <property type="match status" value="1"/>
</dbReference>
<accession>A0A6P0UDF6</accession>
<evidence type="ECO:0000256" key="2">
    <source>
        <dbReference type="ARBA" id="ARBA00022679"/>
    </source>
</evidence>
<comment type="caution">
    <text evidence="6">The sequence shown here is derived from an EMBL/GenBank/DDBJ whole genome shotgun (WGS) entry which is preliminary data.</text>
</comment>
<reference evidence="6 7" key="1">
    <citation type="submission" date="2020-01" db="EMBL/GenBank/DDBJ databases">
        <title>Muriicola jejuensis KCTC 22299.</title>
        <authorList>
            <person name="Wang G."/>
        </authorList>
    </citation>
    <scope>NUCLEOTIDE SEQUENCE [LARGE SCALE GENOMIC DNA]</scope>
    <source>
        <strain evidence="6 7">KCTC 22299</strain>
    </source>
</reference>
<dbReference type="EC" id="2.7.4.-" evidence="4"/>
<dbReference type="SUPFAM" id="SSF52540">
    <property type="entry name" value="P-loop containing nucleoside triphosphate hydrolases"/>
    <property type="match status" value="1"/>
</dbReference>
<keyword evidence="7" id="KW-1185">Reference proteome</keyword>
<proteinExistence type="inferred from homology"/>